<dbReference type="EMBL" id="CM031813">
    <property type="protein sequence ID" value="KAG6654102.1"/>
    <property type="molecule type" value="Genomic_DNA"/>
</dbReference>
<comment type="caution">
    <text evidence="1">The sequence shown here is derived from an EMBL/GenBank/DDBJ whole genome shotgun (WGS) entry which is preliminary data.</text>
</comment>
<name>A0A8T1QIX7_CARIL</name>
<gene>
    <name evidence="1" type="ORF">CIPAW_05G122500</name>
</gene>
<reference evidence="1" key="1">
    <citation type="submission" date="2020-12" db="EMBL/GenBank/DDBJ databases">
        <title>WGS assembly of Carya illinoinensis cv. Pawnee.</title>
        <authorList>
            <person name="Platts A."/>
            <person name="Shu S."/>
            <person name="Wright S."/>
            <person name="Barry K."/>
            <person name="Edger P."/>
            <person name="Pires J.C."/>
            <person name="Schmutz J."/>
        </authorList>
    </citation>
    <scope>NUCLEOTIDE SEQUENCE</scope>
    <source>
        <tissue evidence="1">Leaf</tissue>
    </source>
</reference>
<dbReference type="Proteomes" id="UP000811609">
    <property type="component" value="Chromosome 5"/>
</dbReference>
<dbReference type="AlphaFoldDB" id="A0A8T1QIX7"/>
<sequence>MRASLPGAFIVFLFDVVPEPDSRAVKPQNIRPAATIAPTAIAFSDASSSACPPPPLFFSFCLLSLLPIKAQMRSSLLSSLFRCARTVSLRTIYSIGHSLWELGKSCL</sequence>
<protein>
    <submittedName>
        <fullName evidence="1">Uncharacterized protein</fullName>
    </submittedName>
</protein>
<organism evidence="1 2">
    <name type="scientific">Carya illinoinensis</name>
    <name type="common">Pecan</name>
    <dbReference type="NCBI Taxonomy" id="32201"/>
    <lineage>
        <taxon>Eukaryota</taxon>
        <taxon>Viridiplantae</taxon>
        <taxon>Streptophyta</taxon>
        <taxon>Embryophyta</taxon>
        <taxon>Tracheophyta</taxon>
        <taxon>Spermatophyta</taxon>
        <taxon>Magnoliopsida</taxon>
        <taxon>eudicotyledons</taxon>
        <taxon>Gunneridae</taxon>
        <taxon>Pentapetalae</taxon>
        <taxon>rosids</taxon>
        <taxon>fabids</taxon>
        <taxon>Fagales</taxon>
        <taxon>Juglandaceae</taxon>
        <taxon>Carya</taxon>
    </lineage>
</organism>
<evidence type="ECO:0000313" key="1">
    <source>
        <dbReference type="EMBL" id="KAG6654102.1"/>
    </source>
</evidence>
<accession>A0A8T1QIX7</accession>
<proteinExistence type="predicted"/>
<keyword evidence="2" id="KW-1185">Reference proteome</keyword>
<evidence type="ECO:0000313" key="2">
    <source>
        <dbReference type="Proteomes" id="UP000811609"/>
    </source>
</evidence>